<dbReference type="EMBL" id="DXHL01000004">
    <property type="protein sequence ID" value="HIW09959.1"/>
    <property type="molecule type" value="Genomic_DNA"/>
</dbReference>
<reference evidence="10" key="1">
    <citation type="journal article" date="2021" name="PeerJ">
        <title>Extensive microbial diversity within the chicken gut microbiome revealed by metagenomics and culture.</title>
        <authorList>
            <person name="Gilroy R."/>
            <person name="Ravi A."/>
            <person name="Getino M."/>
            <person name="Pursley I."/>
            <person name="Horton D.L."/>
            <person name="Alikhan N.F."/>
            <person name="Baker D."/>
            <person name="Gharbi K."/>
            <person name="Hall N."/>
            <person name="Watson M."/>
            <person name="Adriaenssens E.M."/>
            <person name="Foster-Nyarko E."/>
            <person name="Jarju S."/>
            <person name="Secka A."/>
            <person name="Antonio M."/>
            <person name="Oren A."/>
            <person name="Chaudhuri R.R."/>
            <person name="La Ragione R."/>
            <person name="Hildebrand F."/>
            <person name="Pallen M.J."/>
        </authorList>
    </citation>
    <scope>NUCLEOTIDE SEQUENCE</scope>
    <source>
        <strain evidence="10">ChiBcec15-1070</strain>
    </source>
</reference>
<keyword evidence="5" id="KW-0798">TonB box</keyword>
<organism evidence="10 11">
    <name type="scientific">Candidatus Rikenella faecigallinarum</name>
    <dbReference type="NCBI Taxonomy" id="2838745"/>
    <lineage>
        <taxon>Bacteria</taxon>
        <taxon>Pseudomonadati</taxon>
        <taxon>Bacteroidota</taxon>
        <taxon>Bacteroidia</taxon>
        <taxon>Bacteroidales</taxon>
        <taxon>Rikenellaceae</taxon>
        <taxon>Rikenella</taxon>
    </lineage>
</organism>
<keyword evidence="6" id="KW-0472">Membrane</keyword>
<evidence type="ECO:0000256" key="3">
    <source>
        <dbReference type="ARBA" id="ARBA00022452"/>
    </source>
</evidence>
<dbReference type="Gene3D" id="2.40.170.20">
    <property type="entry name" value="TonB-dependent receptor, beta-barrel domain"/>
    <property type="match status" value="1"/>
</dbReference>
<comment type="subcellular location">
    <subcellularLocation>
        <location evidence="1">Cell outer membrane</location>
        <topology evidence="1">Multi-pass membrane protein</topology>
    </subcellularLocation>
</comment>
<dbReference type="InterPro" id="IPR008969">
    <property type="entry name" value="CarboxyPept-like_regulatory"/>
</dbReference>
<sequence length="810" mass="89947">MKKLVPYLIGLTYALLLPYSAAAQGGETPRGSVRGTVRDAATQEPVPFAQVIVEGSAIGTLSDSAGVYRIERVPAGYRSLKAASVGYREVITPAFLVTVAQESVVDIELEMEAEQSDEVTVRGRTRRHTENQPIGNRSLSLQEIEKSPGGTRDISKVLQNLPGVAATPIQRNDLIVRGGGPNENKFYLDRIEIPIINHFTTQGATGGNASIVNSDFLSAARLYTSTFPVGRSSGLSSVLDLKMREGNPDRLRARATVGASDLALTIDSPVGEKGNIIASVRQSYLQVLFALLKLPFLPTYNDAQVKYSHHFDSRNHLYIIGLGSWDRNRLNTGMKNLPPDRQQILEYLPENDQWSYVLGAVYTRYTANGSLNLIASTNHLNNSLQKWENNDHALPKTIDYRSNEDEIKLRAEYDAELGRGFSLSAGGGVQRAAYDNHTYRLLSFGGEAVPDRYTTDISLVRYAAFASVDKALTADRVHINFGVRLDGNSYSSAQANPLQQFSPRLGVTYRPGARWTLSASVGRYYQEPSYTSLGYRNEAGELVNRSRLRYIRSDQATVGVAFEPTRRSRLSVEGFYKGYDRYPISLIDSTAIGSKGSDVFPVGAEPVASNGIARAYGFEVEYTNDDLWGFLVRAAYTYYHSDYRGWEAGTPAPRGGWVPSTWDYRHLVLLVVMRSLPRGWDIGVRWRYAGGGPYTPYDVDLSSSIASWDATHQPVLDYSLVNSERLPAFHQLDLRVDKTWYFRRWTLGLYLDIQNLYNYKAYGQPDLMPARDATGAYIEDPARPGHYQMVTYPNEVGGTIIPTFGIIVGI</sequence>
<evidence type="ECO:0000256" key="8">
    <source>
        <dbReference type="SAM" id="SignalP"/>
    </source>
</evidence>
<evidence type="ECO:0000256" key="7">
    <source>
        <dbReference type="ARBA" id="ARBA00023237"/>
    </source>
</evidence>
<dbReference type="Gene3D" id="2.170.130.10">
    <property type="entry name" value="TonB-dependent receptor, plug domain"/>
    <property type="match status" value="1"/>
</dbReference>
<keyword evidence="4" id="KW-0812">Transmembrane</keyword>
<evidence type="ECO:0000256" key="5">
    <source>
        <dbReference type="ARBA" id="ARBA00023077"/>
    </source>
</evidence>
<dbReference type="Pfam" id="PF13620">
    <property type="entry name" value="CarboxypepD_reg"/>
    <property type="match status" value="1"/>
</dbReference>
<gene>
    <name evidence="10" type="ORF">H9888_00510</name>
</gene>
<dbReference type="GO" id="GO:0044718">
    <property type="term" value="P:siderophore transmembrane transport"/>
    <property type="evidence" value="ECO:0007669"/>
    <property type="project" value="TreeGrafter"/>
</dbReference>
<comment type="caution">
    <text evidence="10">The sequence shown here is derived from an EMBL/GenBank/DDBJ whole genome shotgun (WGS) entry which is preliminary data.</text>
</comment>
<dbReference type="InterPro" id="IPR000531">
    <property type="entry name" value="Beta-barrel_TonB"/>
</dbReference>
<keyword evidence="8" id="KW-0732">Signal</keyword>
<feature type="signal peptide" evidence="8">
    <location>
        <begin position="1"/>
        <end position="23"/>
    </location>
</feature>
<keyword evidence="3" id="KW-1134">Transmembrane beta strand</keyword>
<feature type="domain" description="TonB-dependent receptor-like beta-barrel" evidence="9">
    <location>
        <begin position="339"/>
        <end position="756"/>
    </location>
</feature>
<dbReference type="Gene3D" id="2.60.40.1120">
    <property type="entry name" value="Carboxypeptidase-like, regulatory domain"/>
    <property type="match status" value="1"/>
</dbReference>
<dbReference type="PANTHER" id="PTHR30069:SF57">
    <property type="entry name" value="TONB-DEPENDENT RECEPTOR"/>
    <property type="match status" value="1"/>
</dbReference>
<dbReference type="GO" id="GO:0015344">
    <property type="term" value="F:siderophore uptake transmembrane transporter activity"/>
    <property type="evidence" value="ECO:0007669"/>
    <property type="project" value="TreeGrafter"/>
</dbReference>
<reference evidence="10" key="2">
    <citation type="submission" date="2021-04" db="EMBL/GenBank/DDBJ databases">
        <authorList>
            <person name="Gilroy R."/>
        </authorList>
    </citation>
    <scope>NUCLEOTIDE SEQUENCE</scope>
    <source>
        <strain evidence="10">ChiBcec15-1070</strain>
    </source>
</reference>
<evidence type="ECO:0000313" key="10">
    <source>
        <dbReference type="EMBL" id="HIW09959.1"/>
    </source>
</evidence>
<dbReference type="Pfam" id="PF00593">
    <property type="entry name" value="TonB_dep_Rec_b-barrel"/>
    <property type="match status" value="1"/>
</dbReference>
<name>A0A9D1QC84_9BACT</name>
<evidence type="ECO:0000256" key="6">
    <source>
        <dbReference type="ARBA" id="ARBA00023136"/>
    </source>
</evidence>
<keyword evidence="10" id="KW-0675">Receptor</keyword>
<dbReference type="InterPro" id="IPR039426">
    <property type="entry name" value="TonB-dep_rcpt-like"/>
</dbReference>
<accession>A0A9D1QC84</accession>
<evidence type="ECO:0000256" key="4">
    <source>
        <dbReference type="ARBA" id="ARBA00022692"/>
    </source>
</evidence>
<dbReference type="PANTHER" id="PTHR30069">
    <property type="entry name" value="TONB-DEPENDENT OUTER MEMBRANE RECEPTOR"/>
    <property type="match status" value="1"/>
</dbReference>
<keyword evidence="7" id="KW-0998">Cell outer membrane</keyword>
<evidence type="ECO:0000256" key="2">
    <source>
        <dbReference type="ARBA" id="ARBA00022448"/>
    </source>
</evidence>
<dbReference type="AlphaFoldDB" id="A0A9D1QC84"/>
<dbReference type="InterPro" id="IPR036942">
    <property type="entry name" value="Beta-barrel_TonB_sf"/>
</dbReference>
<dbReference type="Proteomes" id="UP000823926">
    <property type="component" value="Unassembled WGS sequence"/>
</dbReference>
<keyword evidence="2" id="KW-0813">Transport</keyword>
<evidence type="ECO:0000259" key="9">
    <source>
        <dbReference type="Pfam" id="PF00593"/>
    </source>
</evidence>
<protein>
    <submittedName>
        <fullName evidence="10">TonB-dependent receptor</fullName>
    </submittedName>
</protein>
<proteinExistence type="predicted"/>
<feature type="chain" id="PRO_5038993853" evidence="8">
    <location>
        <begin position="24"/>
        <end position="810"/>
    </location>
</feature>
<dbReference type="GO" id="GO:0009279">
    <property type="term" value="C:cell outer membrane"/>
    <property type="evidence" value="ECO:0007669"/>
    <property type="project" value="UniProtKB-SubCell"/>
</dbReference>
<dbReference type="SUPFAM" id="SSF49464">
    <property type="entry name" value="Carboxypeptidase regulatory domain-like"/>
    <property type="match status" value="1"/>
</dbReference>
<evidence type="ECO:0000256" key="1">
    <source>
        <dbReference type="ARBA" id="ARBA00004571"/>
    </source>
</evidence>
<dbReference type="InterPro" id="IPR037066">
    <property type="entry name" value="Plug_dom_sf"/>
</dbReference>
<evidence type="ECO:0000313" key="11">
    <source>
        <dbReference type="Proteomes" id="UP000823926"/>
    </source>
</evidence>
<dbReference type="SUPFAM" id="SSF56935">
    <property type="entry name" value="Porins"/>
    <property type="match status" value="1"/>
</dbReference>